<sequence length="549" mass="57463">MKIVIGIGVLIAVLVGVALLLPFVVDLNKYQEQYRPLIEEALNRKVTLQDIRLTIWPRLGARVAGFTVIEDPAFGTGPFASLSSVDVGVKLMPLLSGKVEVEEITLREPVITVIKNKNGVLNAATLGRKGVAASETPSRAPVPSPDGPLKILALLAVDRVSLAGGKVTYRDFSQAKPVEYVLQGMELLLQSVHLGSSPNLHLALTVQPMNLPISLDGTFGPLKETADLDAIDLHVAVGNTNFAIAGKTAGQHMALTVTAPAINAADLPMTLPLKKPVEVKDFKVSAEMKGQDMRLSDLSFQLFEGQVVAQGGLTSGAAAPPFNGKLTIGGLQLGPAIDAVAETPVSISGTAGADLSVMGKGFAMPDLTRALEGAGHVAVKDGKIDGVNFLQEAASILKVAGVSVGEAKATAFSTIETDLAIKQGVVMLQNLLMDSHDFQATGGGTIGFDHALNMTVNLRLSEALSQQVAGSSPVARLAVKEGRLTLPLLIGGTLDAPSYGLDMKGLTGKVQEQIKQKAEEAIGGLLKGTTKPKDLEQEGKQLLKGLFSR</sequence>
<dbReference type="Proteomes" id="UP000248168">
    <property type="component" value="Unassembled WGS sequence"/>
</dbReference>
<dbReference type="PANTHER" id="PTHR30441:SF8">
    <property type="entry name" value="DUF748 DOMAIN-CONTAINING PROTEIN"/>
    <property type="match status" value="1"/>
</dbReference>
<name>A0A330L424_9BACT</name>
<organism evidence="1 2">
    <name type="scientific">Nitrospira lenta</name>
    <dbReference type="NCBI Taxonomy" id="1436998"/>
    <lineage>
        <taxon>Bacteria</taxon>
        <taxon>Pseudomonadati</taxon>
        <taxon>Nitrospirota</taxon>
        <taxon>Nitrospiria</taxon>
        <taxon>Nitrospirales</taxon>
        <taxon>Nitrospiraceae</taxon>
        <taxon>Nitrospira</taxon>
    </lineage>
</organism>
<protein>
    <recommendedName>
        <fullName evidence="3">AsmA family protein</fullName>
    </recommendedName>
</protein>
<proteinExistence type="predicted"/>
<dbReference type="GO" id="GO:0005886">
    <property type="term" value="C:plasma membrane"/>
    <property type="evidence" value="ECO:0007669"/>
    <property type="project" value="TreeGrafter"/>
</dbReference>
<evidence type="ECO:0000313" key="1">
    <source>
        <dbReference type="EMBL" id="SPP64037.1"/>
    </source>
</evidence>
<dbReference type="PANTHER" id="PTHR30441">
    <property type="entry name" value="DUF748 DOMAIN-CONTAINING PROTEIN"/>
    <property type="match status" value="1"/>
</dbReference>
<dbReference type="InterPro" id="IPR052894">
    <property type="entry name" value="AsmA-related"/>
</dbReference>
<dbReference type="OrthoDB" id="9766390at2"/>
<dbReference type="Pfam" id="PF05359">
    <property type="entry name" value="DUF748"/>
    <property type="match status" value="1"/>
</dbReference>
<accession>A0A330L424</accession>
<reference evidence="2" key="1">
    <citation type="submission" date="2018-04" db="EMBL/GenBank/DDBJ databases">
        <authorList>
            <person name="Lucker S."/>
            <person name="Sakoula D."/>
        </authorList>
    </citation>
    <scope>NUCLEOTIDE SEQUENCE [LARGE SCALE GENOMIC DNA]</scope>
</reference>
<dbReference type="EMBL" id="OUNR01000001">
    <property type="protein sequence ID" value="SPP64037.1"/>
    <property type="molecule type" value="Genomic_DNA"/>
</dbReference>
<dbReference type="RefSeq" id="WP_121988467.1">
    <property type="nucleotide sequence ID" value="NZ_OUNR01000001.1"/>
</dbReference>
<evidence type="ECO:0008006" key="3">
    <source>
        <dbReference type="Google" id="ProtNLM"/>
    </source>
</evidence>
<keyword evidence="2" id="KW-1185">Reference proteome</keyword>
<dbReference type="InterPro" id="IPR008023">
    <property type="entry name" value="DUF748"/>
</dbReference>
<gene>
    <name evidence="1" type="ORF">NITLEN_11123</name>
</gene>
<dbReference type="GO" id="GO:0090313">
    <property type="term" value="P:regulation of protein targeting to membrane"/>
    <property type="evidence" value="ECO:0007669"/>
    <property type="project" value="TreeGrafter"/>
</dbReference>
<dbReference type="InParanoid" id="A0A330L424"/>
<evidence type="ECO:0000313" key="2">
    <source>
        <dbReference type="Proteomes" id="UP000248168"/>
    </source>
</evidence>
<dbReference type="AlphaFoldDB" id="A0A330L424"/>